<accession>A0A645DG91</accession>
<protein>
    <submittedName>
        <fullName evidence="1">Uncharacterized protein</fullName>
    </submittedName>
</protein>
<comment type="caution">
    <text evidence="1">The sequence shown here is derived from an EMBL/GenBank/DDBJ whole genome shotgun (WGS) entry which is preliminary data.</text>
</comment>
<reference evidence="1" key="1">
    <citation type="submission" date="2019-08" db="EMBL/GenBank/DDBJ databases">
        <authorList>
            <person name="Kucharzyk K."/>
            <person name="Murdoch R.W."/>
            <person name="Higgins S."/>
            <person name="Loffler F."/>
        </authorList>
    </citation>
    <scope>NUCLEOTIDE SEQUENCE</scope>
</reference>
<dbReference type="EMBL" id="VSSQ01035748">
    <property type="protein sequence ID" value="MPM88058.1"/>
    <property type="molecule type" value="Genomic_DNA"/>
</dbReference>
<organism evidence="1">
    <name type="scientific">bioreactor metagenome</name>
    <dbReference type="NCBI Taxonomy" id="1076179"/>
    <lineage>
        <taxon>unclassified sequences</taxon>
        <taxon>metagenomes</taxon>
        <taxon>ecological metagenomes</taxon>
    </lineage>
</organism>
<name>A0A645DG91_9ZZZZ</name>
<proteinExistence type="predicted"/>
<sequence>MYNTEMTIIENIKVHNIISFGNLKYANTVFIIGYNTRRNIKLNTTDFNIICLSLEVSIEKEKFLIVMNMYPGTKYSNNTGIIFITSFMFKTSPMPTYSFQDFVVLV</sequence>
<dbReference type="AlphaFoldDB" id="A0A645DG91"/>
<evidence type="ECO:0000313" key="1">
    <source>
        <dbReference type="EMBL" id="MPM88058.1"/>
    </source>
</evidence>
<gene>
    <name evidence="1" type="ORF">SDC9_135159</name>
</gene>